<feature type="transmembrane region" description="Helical" evidence="1">
    <location>
        <begin position="200"/>
        <end position="219"/>
    </location>
</feature>
<gene>
    <name evidence="2" type="ORF">GRX03_13805</name>
</gene>
<dbReference type="OrthoDB" id="107643at2157"/>
<feature type="transmembrane region" description="Helical" evidence="1">
    <location>
        <begin position="335"/>
        <end position="356"/>
    </location>
</feature>
<feature type="transmembrane region" description="Helical" evidence="1">
    <location>
        <begin position="21"/>
        <end position="40"/>
    </location>
</feature>
<evidence type="ECO:0000313" key="3">
    <source>
        <dbReference type="Proteomes" id="UP000466535"/>
    </source>
</evidence>
<keyword evidence="3" id="KW-1185">Reference proteome</keyword>
<dbReference type="EMBL" id="WUUT01000005">
    <property type="protein sequence ID" value="MXR52675.1"/>
    <property type="molecule type" value="Genomic_DNA"/>
</dbReference>
<feature type="transmembrane region" description="Helical" evidence="1">
    <location>
        <begin position="46"/>
        <end position="67"/>
    </location>
</feature>
<evidence type="ECO:0000256" key="1">
    <source>
        <dbReference type="SAM" id="Phobius"/>
    </source>
</evidence>
<dbReference type="Proteomes" id="UP000466535">
    <property type="component" value="Unassembled WGS sequence"/>
</dbReference>
<proteinExistence type="predicted"/>
<feature type="transmembrane region" description="Helical" evidence="1">
    <location>
        <begin position="290"/>
        <end position="310"/>
    </location>
</feature>
<comment type="caution">
    <text evidence="2">The sequence shown here is derived from an EMBL/GenBank/DDBJ whole genome shotgun (WGS) entry which is preliminary data.</text>
</comment>
<reference evidence="2 3" key="1">
    <citation type="submission" date="2019-12" db="EMBL/GenBank/DDBJ databases">
        <title>Isolation and characterization of three novel carbon monoxide-oxidizing members of Halobacteria from salione crusts and soils.</title>
        <authorList>
            <person name="Myers M.R."/>
            <person name="King G.M."/>
        </authorList>
    </citation>
    <scope>NUCLEOTIDE SEQUENCE [LARGE SCALE GENOMIC DNA]</scope>
    <source>
        <strain evidence="2 3">WSH3</strain>
    </source>
</reference>
<dbReference type="AlphaFoldDB" id="A0A6B0T3Q0"/>
<feature type="transmembrane region" description="Helical" evidence="1">
    <location>
        <begin position="395"/>
        <end position="417"/>
    </location>
</feature>
<feature type="transmembrane region" description="Helical" evidence="1">
    <location>
        <begin position="260"/>
        <end position="278"/>
    </location>
</feature>
<keyword evidence="1" id="KW-1133">Transmembrane helix</keyword>
<accession>A0A6B0T3Q0</accession>
<protein>
    <recommendedName>
        <fullName evidence="4">ABC-2 type transport system permease protein</fullName>
    </recommendedName>
</protein>
<name>A0A6B0T3Q0_9EURY</name>
<evidence type="ECO:0008006" key="4">
    <source>
        <dbReference type="Google" id="ProtNLM"/>
    </source>
</evidence>
<evidence type="ECO:0000313" key="2">
    <source>
        <dbReference type="EMBL" id="MXR52675.1"/>
    </source>
</evidence>
<feature type="transmembrane region" description="Helical" evidence="1">
    <location>
        <begin position="105"/>
        <end position="129"/>
    </location>
</feature>
<feature type="transmembrane region" description="Helical" evidence="1">
    <location>
        <begin position="423"/>
        <end position="447"/>
    </location>
</feature>
<feature type="transmembrane region" description="Helical" evidence="1">
    <location>
        <begin position="362"/>
        <end position="383"/>
    </location>
</feature>
<feature type="transmembrane region" description="Helical" evidence="1">
    <location>
        <begin position="135"/>
        <end position="158"/>
    </location>
</feature>
<organism evidence="2 3">
    <name type="scientific">Halovenus carboxidivorans</name>
    <dbReference type="NCBI Taxonomy" id="2692199"/>
    <lineage>
        <taxon>Archaea</taxon>
        <taxon>Methanobacteriati</taxon>
        <taxon>Methanobacteriota</taxon>
        <taxon>Stenosarchaea group</taxon>
        <taxon>Halobacteria</taxon>
        <taxon>Halobacteriales</taxon>
        <taxon>Haloarculaceae</taxon>
        <taxon>Halovenus</taxon>
    </lineage>
</organism>
<feature type="transmembrane region" description="Helical" evidence="1">
    <location>
        <begin position="165"/>
        <end position="188"/>
    </location>
</feature>
<keyword evidence="1" id="KW-0812">Transmembrane</keyword>
<sequence length="457" mass="47735">MLIEEYRLHAELFGRERFLAFPVLIALLAGGGLSLFALTGTAVGTLAAGLHGLVFFFGLQVGTIGLVGRDALRDVLGDVTLLVFSARTLPVSRRRLLGVFIWKDIVYYLCFFLTPVVVGFVPVALTGGLTVPSLALLWLTVAGTFALGTGTSLALAGIATQNRGVLVAVVAALVAAVVLEPAVMVQFTPYGVFVDPGVRTAATGLLALAVVLVAGPLSFDPTSGRALRRTDPSRFRRLRSATDVHTARSLLEVTRSSGSVWKVGFSLGVLFGVALLLLDRLAAATTLDPSGGIAFGTLLGLGTFTTYNWVTQADDPAEYLRYPDGLQAVFRGKLLAFYACAAPFGAAYLAAGVLRYPAADLLVGIAVFPLVALYVFGVTAYLTGFSANELLFDTALFAVYGAALALVSVPLLVAALAHGTAPVTSTAVAVGVAAVAAAVGAVLAVRAPRRWHDRLRR</sequence>
<keyword evidence="1" id="KW-0472">Membrane</keyword>